<evidence type="ECO:0000256" key="17">
    <source>
        <dbReference type="ARBA" id="ARBA00023180"/>
    </source>
</evidence>
<dbReference type="GO" id="GO:0004180">
    <property type="term" value="F:carboxypeptidase activity"/>
    <property type="evidence" value="ECO:0007669"/>
    <property type="project" value="UniProtKB-KW"/>
</dbReference>
<evidence type="ECO:0000256" key="12">
    <source>
        <dbReference type="ARBA" id="ARBA00022824"/>
    </source>
</evidence>
<evidence type="ECO:0000256" key="19">
    <source>
        <dbReference type="ARBA" id="ARBA00025833"/>
    </source>
</evidence>
<evidence type="ECO:0000256" key="2">
    <source>
        <dbReference type="ARBA" id="ARBA00004371"/>
    </source>
</evidence>
<evidence type="ECO:0000313" key="23">
    <source>
        <dbReference type="EMBL" id="CUN32057.1"/>
    </source>
</evidence>
<keyword evidence="10 21" id="KW-0732">Signal</keyword>
<evidence type="ECO:0000256" key="8">
    <source>
        <dbReference type="ARBA" id="ARBA00022670"/>
    </source>
</evidence>
<evidence type="ECO:0000256" key="9">
    <source>
        <dbReference type="ARBA" id="ARBA00022723"/>
    </source>
</evidence>
<keyword evidence="23" id="KW-0031">Aminopeptidase</keyword>
<dbReference type="PANTHER" id="PTHR12053:SF3">
    <property type="entry name" value="CARBOXYPEPTIDASE Q"/>
    <property type="match status" value="1"/>
</dbReference>
<protein>
    <recommendedName>
        <fullName evidence="5">Carboxypeptidase Q</fullName>
    </recommendedName>
    <alternativeName>
        <fullName evidence="20">Plasma glutamate carboxypeptidase</fullName>
    </alternativeName>
</protein>
<keyword evidence="11 23" id="KW-0378">Hydrolase</keyword>
<keyword evidence="18" id="KW-0458">Lysosome</keyword>
<dbReference type="GO" id="GO:0005615">
    <property type="term" value="C:extracellular space"/>
    <property type="evidence" value="ECO:0007669"/>
    <property type="project" value="TreeGrafter"/>
</dbReference>
<keyword evidence="12" id="KW-0256">Endoplasmic reticulum</keyword>
<dbReference type="GO" id="GO:0043171">
    <property type="term" value="P:peptide catabolic process"/>
    <property type="evidence" value="ECO:0007669"/>
    <property type="project" value="TreeGrafter"/>
</dbReference>
<keyword evidence="8" id="KW-0645">Protease</keyword>
<evidence type="ECO:0000259" key="22">
    <source>
        <dbReference type="Pfam" id="PF04389"/>
    </source>
</evidence>
<dbReference type="GO" id="GO:0070573">
    <property type="term" value="F:metallodipeptidase activity"/>
    <property type="evidence" value="ECO:0007669"/>
    <property type="project" value="InterPro"/>
</dbReference>
<dbReference type="GO" id="GO:0006508">
    <property type="term" value="P:proteolysis"/>
    <property type="evidence" value="ECO:0007669"/>
    <property type="project" value="UniProtKB-KW"/>
</dbReference>
<dbReference type="InterPro" id="IPR007484">
    <property type="entry name" value="Peptidase_M28"/>
</dbReference>
<evidence type="ECO:0000256" key="5">
    <source>
        <dbReference type="ARBA" id="ARBA00014116"/>
    </source>
</evidence>
<keyword evidence="13" id="KW-0862">Zinc</keyword>
<evidence type="ECO:0000256" key="10">
    <source>
        <dbReference type="ARBA" id="ARBA00022729"/>
    </source>
</evidence>
<evidence type="ECO:0000256" key="1">
    <source>
        <dbReference type="ARBA" id="ARBA00004240"/>
    </source>
</evidence>
<dbReference type="Pfam" id="PF04389">
    <property type="entry name" value="Peptidase_M28"/>
    <property type="match status" value="1"/>
</dbReference>
<feature type="chain" id="PRO_5008014310" description="Carboxypeptidase Q" evidence="21">
    <location>
        <begin position="22"/>
        <end position="515"/>
    </location>
</feature>
<dbReference type="Gene3D" id="3.40.630.10">
    <property type="entry name" value="Zn peptidases"/>
    <property type="match status" value="1"/>
</dbReference>
<dbReference type="Gene3D" id="3.50.30.30">
    <property type="match status" value="1"/>
</dbReference>
<evidence type="ECO:0000256" key="13">
    <source>
        <dbReference type="ARBA" id="ARBA00022833"/>
    </source>
</evidence>
<name>A0A173W0W5_PARDI</name>
<dbReference type="InterPro" id="IPR039866">
    <property type="entry name" value="CPQ"/>
</dbReference>
<accession>A0A173W0W5</accession>
<keyword evidence="9" id="KW-0479">Metal-binding</keyword>
<reference evidence="23 24" key="1">
    <citation type="submission" date="2015-09" db="EMBL/GenBank/DDBJ databases">
        <authorList>
            <consortium name="Pathogen Informatics"/>
        </authorList>
    </citation>
    <scope>NUCLEOTIDE SEQUENCE [LARGE SCALE GENOMIC DNA]</scope>
    <source>
        <strain evidence="23 24">2789STDY5608872</strain>
    </source>
</reference>
<dbReference type="SUPFAM" id="SSF53187">
    <property type="entry name" value="Zn-dependent exopeptidases"/>
    <property type="match status" value="1"/>
</dbReference>
<evidence type="ECO:0000256" key="21">
    <source>
        <dbReference type="SAM" id="SignalP"/>
    </source>
</evidence>
<organism evidence="23 24">
    <name type="scientific">Parabacteroides distasonis</name>
    <dbReference type="NCBI Taxonomy" id="823"/>
    <lineage>
        <taxon>Bacteria</taxon>
        <taxon>Pseudomonadati</taxon>
        <taxon>Bacteroidota</taxon>
        <taxon>Bacteroidia</taxon>
        <taxon>Bacteroidales</taxon>
        <taxon>Tannerellaceae</taxon>
        <taxon>Parabacteroides</taxon>
    </lineage>
</organism>
<keyword evidence="6" id="KW-0964">Secreted</keyword>
<evidence type="ECO:0000256" key="18">
    <source>
        <dbReference type="ARBA" id="ARBA00023228"/>
    </source>
</evidence>
<keyword evidence="7" id="KW-0121">Carboxypeptidase</keyword>
<evidence type="ECO:0000256" key="4">
    <source>
        <dbReference type="ARBA" id="ARBA00004613"/>
    </source>
</evidence>
<comment type="subcellular location">
    <subcellularLocation>
        <location evidence="1">Endoplasmic reticulum</location>
    </subcellularLocation>
    <subcellularLocation>
        <location evidence="3">Golgi apparatus</location>
    </subcellularLocation>
    <subcellularLocation>
        <location evidence="2">Lysosome</location>
    </subcellularLocation>
    <subcellularLocation>
        <location evidence="4">Secreted</location>
    </subcellularLocation>
</comment>
<dbReference type="Proteomes" id="UP000095591">
    <property type="component" value="Unassembled WGS sequence"/>
</dbReference>
<dbReference type="RefSeq" id="WP_022192894.1">
    <property type="nucleotide sequence ID" value="NZ_CDRH01000046.1"/>
</dbReference>
<dbReference type="PANTHER" id="PTHR12053">
    <property type="entry name" value="PROTEASE FAMILY M28 PLASMA GLUTAMATE CARBOXYPEPTIDASE-RELATED"/>
    <property type="match status" value="1"/>
</dbReference>
<dbReference type="GO" id="GO:0046872">
    <property type="term" value="F:metal ion binding"/>
    <property type="evidence" value="ECO:0007669"/>
    <property type="project" value="UniProtKB-KW"/>
</dbReference>
<keyword evidence="15" id="KW-0482">Metalloprotease</keyword>
<proteinExistence type="predicted"/>
<evidence type="ECO:0000256" key="11">
    <source>
        <dbReference type="ARBA" id="ARBA00022801"/>
    </source>
</evidence>
<sequence length="515" mass="57897">MRKILLVCAALACMTVSPVPAQDAAVKKIIEMGQNDNQVMHQLDILTNRFGGRLIGSDAYENAAEWMVREFKSWGLDVQLEEAGTVPVGFNRGPWFGRLLSDNGMILHFATPSYTSGTKGVQRGHAVMEPRNDEEFQQIKGRLNGAWVLISGKNVGWPIDRSASGDSIRAEIKKENNEIMKKNNDLRRRNWENGEKNEMLSYKEFPGLYYKEMCEAGALGFIQSSTVPIRALYDRKMMNDPNTNFDNLPELPDIKLDEHQFAIIEQMVKERRTFELEFDIRNHFKLGPVKYHNVVASIKGSKYPDEYVIISGHLDAFDVATGGIDCGTGIGPMMEAARMIAKSGAKPKRTILFIGFAGEEFGLLGAQAWVKAHKDKLPKIANLFNRDGGPEPPVGISVPQAMYDDFVKISEPIQKIRPDYPFEVKVREPRKRPTRMGGTDASVFAIEGVPTLGFTTEDFKGYDFDYGEIWHTERDLYTKNIPEYQEHTATVTAIIALGVANLDKQLSREGLYTEE</sequence>
<dbReference type="GO" id="GO:0004177">
    <property type="term" value="F:aminopeptidase activity"/>
    <property type="evidence" value="ECO:0007669"/>
    <property type="project" value="UniProtKB-KW"/>
</dbReference>
<feature type="domain" description="Peptidase M28" evidence="22">
    <location>
        <begin position="293"/>
        <end position="487"/>
    </location>
</feature>
<evidence type="ECO:0000256" key="3">
    <source>
        <dbReference type="ARBA" id="ARBA00004555"/>
    </source>
</evidence>
<keyword evidence="17" id="KW-0325">Glycoprotein</keyword>
<evidence type="ECO:0000256" key="7">
    <source>
        <dbReference type="ARBA" id="ARBA00022645"/>
    </source>
</evidence>
<dbReference type="GO" id="GO:0005764">
    <property type="term" value="C:lysosome"/>
    <property type="evidence" value="ECO:0007669"/>
    <property type="project" value="UniProtKB-SubCell"/>
</dbReference>
<evidence type="ECO:0000313" key="24">
    <source>
        <dbReference type="Proteomes" id="UP000095591"/>
    </source>
</evidence>
<comment type="subunit">
    <text evidence="19">Homodimer. The monomeric form is inactive while the homodimer is active.</text>
</comment>
<gene>
    <name evidence="23" type="ORF">ERS852429_03899</name>
</gene>
<dbReference type="AlphaFoldDB" id="A0A173W0W5"/>
<dbReference type="EMBL" id="CYXP01000011">
    <property type="protein sequence ID" value="CUN32057.1"/>
    <property type="molecule type" value="Genomic_DNA"/>
</dbReference>
<feature type="signal peptide" evidence="21">
    <location>
        <begin position="1"/>
        <end position="21"/>
    </location>
</feature>
<evidence type="ECO:0000256" key="15">
    <source>
        <dbReference type="ARBA" id="ARBA00023049"/>
    </source>
</evidence>
<evidence type="ECO:0000256" key="6">
    <source>
        <dbReference type="ARBA" id="ARBA00022525"/>
    </source>
</evidence>
<evidence type="ECO:0000256" key="14">
    <source>
        <dbReference type="ARBA" id="ARBA00023034"/>
    </source>
</evidence>
<evidence type="ECO:0000256" key="16">
    <source>
        <dbReference type="ARBA" id="ARBA00023145"/>
    </source>
</evidence>
<keyword evidence="14" id="KW-0333">Golgi apparatus</keyword>
<evidence type="ECO:0000256" key="20">
    <source>
        <dbReference type="ARBA" id="ARBA00033328"/>
    </source>
</evidence>
<keyword evidence="16" id="KW-0865">Zymogen</keyword>